<protein>
    <recommendedName>
        <fullName evidence="1">PH domain-containing protein</fullName>
    </recommendedName>
</protein>
<dbReference type="OrthoDB" id="73919at2759"/>
<dbReference type="PROSITE" id="PS50003">
    <property type="entry name" value="PH_DOMAIN"/>
    <property type="match status" value="1"/>
</dbReference>
<dbReference type="Gene3D" id="2.30.29.30">
    <property type="entry name" value="Pleckstrin-homology domain (PH domain)/Phosphotyrosine-binding domain (PTB)"/>
    <property type="match status" value="1"/>
</dbReference>
<dbReference type="InterPro" id="IPR011993">
    <property type="entry name" value="PH-like_dom_sf"/>
</dbReference>
<dbReference type="SMART" id="SM00233">
    <property type="entry name" value="PH"/>
    <property type="match status" value="1"/>
</dbReference>
<gene>
    <name evidence="2" type="ORF">Ae201684_015271</name>
</gene>
<dbReference type="InterPro" id="IPR001849">
    <property type="entry name" value="PH_domain"/>
</dbReference>
<dbReference type="EMBL" id="VJMJ01000214">
    <property type="protein sequence ID" value="KAF0726503.1"/>
    <property type="molecule type" value="Genomic_DNA"/>
</dbReference>
<proteinExistence type="predicted"/>
<evidence type="ECO:0000313" key="3">
    <source>
        <dbReference type="Proteomes" id="UP000481153"/>
    </source>
</evidence>
<dbReference type="Proteomes" id="UP000481153">
    <property type="component" value="Unassembled WGS sequence"/>
</dbReference>
<keyword evidence="3" id="KW-1185">Reference proteome</keyword>
<accession>A0A6G0WH55</accession>
<dbReference type="SUPFAM" id="SSF50729">
    <property type="entry name" value="PH domain-like"/>
    <property type="match status" value="1"/>
</dbReference>
<dbReference type="AlphaFoldDB" id="A0A6G0WH55"/>
<evidence type="ECO:0000259" key="1">
    <source>
        <dbReference type="PROSITE" id="PS50003"/>
    </source>
</evidence>
<evidence type="ECO:0000313" key="2">
    <source>
        <dbReference type="EMBL" id="KAF0726503.1"/>
    </source>
</evidence>
<dbReference type="Pfam" id="PF00169">
    <property type="entry name" value="PH"/>
    <property type="match status" value="1"/>
</dbReference>
<dbReference type="PANTHER" id="PTHR14336">
    <property type="entry name" value="TANDEM PH DOMAIN CONTAINING PROTEIN"/>
    <property type="match status" value="1"/>
</dbReference>
<reference evidence="2 3" key="1">
    <citation type="submission" date="2019-07" db="EMBL/GenBank/DDBJ databases">
        <title>Genomics analysis of Aphanomyces spp. identifies a new class of oomycete effector associated with host adaptation.</title>
        <authorList>
            <person name="Gaulin E."/>
        </authorList>
    </citation>
    <scope>NUCLEOTIDE SEQUENCE [LARGE SCALE GENOMIC DNA]</scope>
    <source>
        <strain evidence="2 3">ATCC 201684</strain>
    </source>
</reference>
<dbReference type="VEuPathDB" id="FungiDB:AeMF1_009001"/>
<dbReference type="InterPro" id="IPR051707">
    <property type="entry name" value="PI-Interact_SigTrans_Reg"/>
</dbReference>
<comment type="caution">
    <text evidence="2">The sequence shown here is derived from an EMBL/GenBank/DDBJ whole genome shotgun (WGS) entry which is preliminary data.</text>
</comment>
<sequence>MPYQQQPIVKAGTAFKKGSGSGLFHRHNWKTRYLVLTLDTLYYYDHEDGHLKGSVDLSTSNTSAVEVMPPDCGKTGHSGASEWRVAINTPDRRFVLAAHSEKEMREWVNAITSVLRANEIRWDHPEMHMRSPVSFVHVPAGY</sequence>
<organism evidence="2 3">
    <name type="scientific">Aphanomyces euteiches</name>
    <dbReference type="NCBI Taxonomy" id="100861"/>
    <lineage>
        <taxon>Eukaryota</taxon>
        <taxon>Sar</taxon>
        <taxon>Stramenopiles</taxon>
        <taxon>Oomycota</taxon>
        <taxon>Saprolegniomycetes</taxon>
        <taxon>Saprolegniales</taxon>
        <taxon>Verrucalvaceae</taxon>
        <taxon>Aphanomyces</taxon>
    </lineage>
</organism>
<feature type="domain" description="PH" evidence="1">
    <location>
        <begin position="7"/>
        <end position="116"/>
    </location>
</feature>
<name>A0A6G0WH55_9STRA</name>
<dbReference type="PANTHER" id="PTHR14336:SF8">
    <property type="entry name" value="PROTEIN OPY1"/>
    <property type="match status" value="1"/>
</dbReference>